<protein>
    <submittedName>
        <fullName evidence="9">TNF receptor-associated factor 5-like</fullName>
    </submittedName>
</protein>
<feature type="domain" description="TRAF-type" evidence="6">
    <location>
        <begin position="151"/>
        <end position="193"/>
    </location>
</feature>
<dbReference type="InParanoid" id="A0A2R2MRL8"/>
<keyword evidence="2 4" id="KW-0863">Zinc-finger</keyword>
<dbReference type="KEGG" id="lak:106167915"/>
<evidence type="ECO:0000313" key="8">
    <source>
        <dbReference type="Proteomes" id="UP000085678"/>
    </source>
</evidence>
<dbReference type="Gene3D" id="3.30.40.10">
    <property type="entry name" value="Zinc/RING finger domain, C3HC4 (zinc finger)"/>
    <property type="match status" value="4"/>
</dbReference>
<dbReference type="Proteomes" id="UP000085678">
    <property type="component" value="Unplaced"/>
</dbReference>
<dbReference type="RefSeq" id="XP_023932896.1">
    <property type="nucleotide sequence ID" value="XM_024077128.1"/>
</dbReference>
<dbReference type="SUPFAM" id="SSF57850">
    <property type="entry name" value="RING/U-box"/>
    <property type="match status" value="1"/>
</dbReference>
<dbReference type="GO" id="GO:0008270">
    <property type="term" value="F:zinc ion binding"/>
    <property type="evidence" value="ECO:0007669"/>
    <property type="project" value="UniProtKB-KW"/>
</dbReference>
<dbReference type="PROSITE" id="PS51081">
    <property type="entry name" value="ZF_SIAH"/>
    <property type="match status" value="1"/>
</dbReference>
<keyword evidence="3 4" id="KW-0862">Zinc</keyword>
<dbReference type="PROSITE" id="PS50089">
    <property type="entry name" value="ZF_RING_2"/>
    <property type="match status" value="1"/>
</dbReference>
<dbReference type="InterPro" id="IPR001841">
    <property type="entry name" value="Znf_RING"/>
</dbReference>
<dbReference type="InterPro" id="IPR013083">
    <property type="entry name" value="Znf_RING/FYVE/PHD"/>
</dbReference>
<evidence type="ECO:0000256" key="3">
    <source>
        <dbReference type="ARBA" id="ARBA00022833"/>
    </source>
</evidence>
<evidence type="ECO:0000256" key="4">
    <source>
        <dbReference type="PROSITE-ProRule" id="PRU00207"/>
    </source>
</evidence>
<dbReference type="InterPro" id="IPR013010">
    <property type="entry name" value="Znf_SIAH"/>
</dbReference>
<evidence type="ECO:0000313" key="9">
    <source>
        <dbReference type="RefSeq" id="XP_023932896.1"/>
    </source>
</evidence>
<reference evidence="9" key="1">
    <citation type="submission" date="2025-08" db="UniProtKB">
        <authorList>
            <consortium name="RefSeq"/>
        </authorList>
    </citation>
    <scope>IDENTIFICATION</scope>
    <source>
        <tissue evidence="9">Gonads</tissue>
    </source>
</reference>
<dbReference type="STRING" id="7574.A0A2R2MRL8"/>
<evidence type="ECO:0000256" key="2">
    <source>
        <dbReference type="ARBA" id="ARBA00022771"/>
    </source>
</evidence>
<name>A0A2R2MRL8_LINAN</name>
<dbReference type="InterPro" id="IPR017907">
    <property type="entry name" value="Znf_RING_CS"/>
</dbReference>
<dbReference type="OrthoDB" id="5947827at2759"/>
<dbReference type="InterPro" id="IPR001293">
    <property type="entry name" value="Znf_TRAF"/>
</dbReference>
<dbReference type="PROSITE" id="PS50145">
    <property type="entry name" value="ZF_TRAF"/>
    <property type="match status" value="1"/>
</dbReference>
<feature type="domain" description="SIAH-type" evidence="7">
    <location>
        <begin position="100"/>
        <end position="157"/>
    </location>
</feature>
<feature type="zinc finger region" description="TRAF-type" evidence="4">
    <location>
        <begin position="151"/>
        <end position="193"/>
    </location>
</feature>
<dbReference type="Pfam" id="PF02176">
    <property type="entry name" value="zf-TRAF"/>
    <property type="match status" value="1"/>
</dbReference>
<dbReference type="PROSITE" id="PS00518">
    <property type="entry name" value="ZF_RING_1"/>
    <property type="match status" value="1"/>
</dbReference>
<organism evidence="8 9">
    <name type="scientific">Lingula anatina</name>
    <name type="common">Brachiopod</name>
    <name type="synonym">Lingula unguis</name>
    <dbReference type="NCBI Taxonomy" id="7574"/>
    <lineage>
        <taxon>Eukaryota</taxon>
        <taxon>Metazoa</taxon>
        <taxon>Spiralia</taxon>
        <taxon>Lophotrochozoa</taxon>
        <taxon>Brachiopoda</taxon>
        <taxon>Linguliformea</taxon>
        <taxon>Lingulata</taxon>
        <taxon>Lingulida</taxon>
        <taxon>Linguloidea</taxon>
        <taxon>Lingulidae</taxon>
        <taxon>Lingula</taxon>
    </lineage>
</organism>
<dbReference type="PANTHER" id="PTHR10131:SF94">
    <property type="entry name" value="TNF RECEPTOR-ASSOCIATED FACTOR 4"/>
    <property type="match status" value="1"/>
</dbReference>
<evidence type="ECO:0000259" key="7">
    <source>
        <dbReference type="PROSITE" id="PS51081"/>
    </source>
</evidence>
<feature type="domain" description="RING-type" evidence="5">
    <location>
        <begin position="33"/>
        <end position="71"/>
    </location>
</feature>
<evidence type="ECO:0000259" key="5">
    <source>
        <dbReference type="PROSITE" id="PS50089"/>
    </source>
</evidence>
<dbReference type="PANTHER" id="PTHR10131">
    <property type="entry name" value="TNF RECEPTOR ASSOCIATED FACTOR"/>
    <property type="match status" value="1"/>
</dbReference>
<dbReference type="GeneID" id="106167915"/>
<keyword evidence="1 4" id="KW-0479">Metal-binding</keyword>
<keyword evidence="8" id="KW-1185">Reference proteome</keyword>
<dbReference type="SUPFAM" id="SSF49599">
    <property type="entry name" value="TRAF domain-like"/>
    <property type="match status" value="2"/>
</dbReference>
<evidence type="ECO:0000259" key="6">
    <source>
        <dbReference type="PROSITE" id="PS50145"/>
    </source>
</evidence>
<evidence type="ECO:0000256" key="1">
    <source>
        <dbReference type="ARBA" id="ARBA00022723"/>
    </source>
</evidence>
<proteinExistence type="predicted"/>
<accession>A0A2R2MRL8</accession>
<dbReference type="GO" id="GO:0043122">
    <property type="term" value="P:regulation of canonical NF-kappaB signal transduction"/>
    <property type="evidence" value="ECO:0007669"/>
    <property type="project" value="TreeGrafter"/>
</dbReference>
<gene>
    <name evidence="9" type="primary">LOC106167915</name>
</gene>
<dbReference type="AlphaFoldDB" id="A0A2R2MRL8"/>
<sequence>MATGGSSPSDGGSSLSLFPERLEFVNMDARYKCVKCNNVLRRPLQTSCGHRMCDICVDELFAEHGDTADCPGREEDCDQLRKNDPKSIFKDACVRREMGQLKVFCPNKNTGCAGVYKWKDIKKHVESCEYRPLLCPLGCGHVIAQKELEHHEKEQCPKRPVTCPSCGTNVLSGDLQEHLEELCLEALHSCPHCGSGNMKRLQLEEHYKTCSKMPRRCPLYRQGCEFTGTKVRIRKHEHAAIKEHITIVSRALSTHDFSVEHFDKECQKVNIEIQKTAERLNKLSSDNTVGNLEDKIKKSEVR</sequence>